<dbReference type="InterPro" id="IPR050776">
    <property type="entry name" value="Ank_Repeat/CDKN_Inhibitor"/>
</dbReference>
<evidence type="ECO:0000256" key="1">
    <source>
        <dbReference type="ARBA" id="ARBA00022737"/>
    </source>
</evidence>
<dbReference type="EMBL" id="JNBR01000446">
    <property type="protein sequence ID" value="OQR92718.1"/>
    <property type="molecule type" value="Genomic_DNA"/>
</dbReference>
<dbReference type="GO" id="GO:0005634">
    <property type="term" value="C:nucleus"/>
    <property type="evidence" value="ECO:0007669"/>
    <property type="project" value="TreeGrafter"/>
</dbReference>
<dbReference type="OrthoDB" id="194358at2759"/>
<organism evidence="4 5">
    <name type="scientific">Achlya hypogyna</name>
    <name type="common">Oomycete</name>
    <name type="synonym">Protoachlya hypogyna</name>
    <dbReference type="NCBI Taxonomy" id="1202772"/>
    <lineage>
        <taxon>Eukaryota</taxon>
        <taxon>Sar</taxon>
        <taxon>Stramenopiles</taxon>
        <taxon>Oomycota</taxon>
        <taxon>Saprolegniomycetes</taxon>
        <taxon>Saprolegniales</taxon>
        <taxon>Achlyaceae</taxon>
        <taxon>Achlya</taxon>
    </lineage>
</organism>
<dbReference type="PROSITE" id="PS50297">
    <property type="entry name" value="ANK_REP_REGION"/>
    <property type="match status" value="1"/>
</dbReference>
<dbReference type="Pfam" id="PF12796">
    <property type="entry name" value="Ank_2"/>
    <property type="match status" value="1"/>
</dbReference>
<dbReference type="AlphaFoldDB" id="A0A1V9Z3Z3"/>
<dbReference type="PANTHER" id="PTHR24201">
    <property type="entry name" value="ANK_REP_REGION DOMAIN-CONTAINING PROTEIN"/>
    <property type="match status" value="1"/>
</dbReference>
<proteinExistence type="predicted"/>
<dbReference type="InterPro" id="IPR002110">
    <property type="entry name" value="Ankyrin_rpt"/>
</dbReference>
<evidence type="ECO:0000313" key="5">
    <source>
        <dbReference type="Proteomes" id="UP000243579"/>
    </source>
</evidence>
<comment type="caution">
    <text evidence="4">The sequence shown here is derived from an EMBL/GenBank/DDBJ whole genome shotgun (WGS) entry which is preliminary data.</text>
</comment>
<dbReference type="Proteomes" id="UP000243579">
    <property type="component" value="Unassembled WGS sequence"/>
</dbReference>
<keyword evidence="2 3" id="KW-0040">ANK repeat</keyword>
<dbReference type="SMART" id="SM00248">
    <property type="entry name" value="ANK"/>
    <property type="match status" value="3"/>
</dbReference>
<dbReference type="Gene3D" id="1.25.40.20">
    <property type="entry name" value="Ankyrin repeat-containing domain"/>
    <property type="match status" value="1"/>
</dbReference>
<keyword evidence="5" id="KW-1185">Reference proteome</keyword>
<keyword evidence="1" id="KW-0677">Repeat</keyword>
<sequence length="227" mass="24685">MVLPSKLLLPGRDRHGKQNKTPIVQLSATACLKWLNPRRAAAGLPVYANDGKGKPIPVTMDEPAVAGNNGNWTSHAATIRVTMRKLAQHNAIPFSDLWTASFHGRQTEVEHYIMACGMDANLAQFGYPNQTPLHFAVSGGAMQTVQFLISKAASVSKVDVNGNSSIHIASRWGRLDILEYFLRGPTIPAAAWSAPNRMGLSPRAMAAQHGHLGTVQFFDLHFSEPEP</sequence>
<feature type="repeat" description="ANK" evidence="3">
    <location>
        <begin position="128"/>
        <end position="160"/>
    </location>
</feature>
<dbReference type="SUPFAM" id="SSF48403">
    <property type="entry name" value="Ankyrin repeat"/>
    <property type="match status" value="1"/>
</dbReference>
<gene>
    <name evidence="4" type="ORF">ACHHYP_03325</name>
</gene>
<name>A0A1V9Z3Z3_ACHHY</name>
<evidence type="ECO:0000256" key="2">
    <source>
        <dbReference type="ARBA" id="ARBA00023043"/>
    </source>
</evidence>
<reference evidence="4 5" key="1">
    <citation type="journal article" date="2014" name="Genome Biol. Evol.">
        <title>The secreted proteins of Achlya hypogyna and Thraustotheca clavata identify the ancestral oomycete secretome and reveal gene acquisitions by horizontal gene transfer.</title>
        <authorList>
            <person name="Misner I."/>
            <person name="Blouin N."/>
            <person name="Leonard G."/>
            <person name="Richards T.A."/>
            <person name="Lane C.E."/>
        </authorList>
    </citation>
    <scope>NUCLEOTIDE SEQUENCE [LARGE SCALE GENOMIC DNA]</scope>
    <source>
        <strain evidence="4 5">ATCC 48635</strain>
    </source>
</reference>
<dbReference type="PROSITE" id="PS51257">
    <property type="entry name" value="PROKAR_LIPOPROTEIN"/>
    <property type="match status" value="1"/>
</dbReference>
<dbReference type="InterPro" id="IPR036770">
    <property type="entry name" value="Ankyrin_rpt-contain_sf"/>
</dbReference>
<evidence type="ECO:0000313" key="4">
    <source>
        <dbReference type="EMBL" id="OQR92718.1"/>
    </source>
</evidence>
<dbReference type="PROSITE" id="PS50088">
    <property type="entry name" value="ANK_REPEAT"/>
    <property type="match status" value="1"/>
</dbReference>
<evidence type="ECO:0000256" key="3">
    <source>
        <dbReference type="PROSITE-ProRule" id="PRU00023"/>
    </source>
</evidence>
<protein>
    <submittedName>
        <fullName evidence="4">Uncharacterized protein</fullName>
    </submittedName>
</protein>
<dbReference type="PANTHER" id="PTHR24201:SF2">
    <property type="entry name" value="ANKYRIN REPEAT DOMAIN-CONTAINING PROTEIN 42"/>
    <property type="match status" value="1"/>
</dbReference>
<accession>A0A1V9Z3Z3</accession>
<dbReference type="STRING" id="1202772.A0A1V9Z3Z3"/>